<keyword evidence="2" id="KW-0378">Hydrolase</keyword>
<dbReference type="InterPro" id="IPR001969">
    <property type="entry name" value="Aspartic_peptidase_AS"/>
</dbReference>
<dbReference type="GO" id="GO:0004190">
    <property type="term" value="F:aspartic-type endopeptidase activity"/>
    <property type="evidence" value="ECO:0007669"/>
    <property type="project" value="UniProtKB-KW"/>
</dbReference>
<dbReference type="SUPFAM" id="SSF50630">
    <property type="entry name" value="Acid proteases"/>
    <property type="match status" value="1"/>
</dbReference>
<evidence type="ECO:0000256" key="1">
    <source>
        <dbReference type="ARBA" id="ARBA00022750"/>
    </source>
</evidence>
<dbReference type="Pfam" id="PF00077">
    <property type="entry name" value="RVP"/>
    <property type="match status" value="1"/>
</dbReference>
<name>A0A9Q3L7W6_9BASI</name>
<dbReference type="Gene3D" id="2.40.70.10">
    <property type="entry name" value="Acid Proteases"/>
    <property type="match status" value="1"/>
</dbReference>
<dbReference type="Proteomes" id="UP000765509">
    <property type="component" value="Unassembled WGS sequence"/>
</dbReference>
<organism evidence="4 5">
    <name type="scientific">Austropuccinia psidii MF-1</name>
    <dbReference type="NCBI Taxonomy" id="1389203"/>
    <lineage>
        <taxon>Eukaryota</taxon>
        <taxon>Fungi</taxon>
        <taxon>Dikarya</taxon>
        <taxon>Basidiomycota</taxon>
        <taxon>Pucciniomycotina</taxon>
        <taxon>Pucciniomycetes</taxon>
        <taxon>Pucciniales</taxon>
        <taxon>Sphaerophragmiaceae</taxon>
        <taxon>Austropuccinia</taxon>
    </lineage>
</organism>
<protein>
    <recommendedName>
        <fullName evidence="3">Peptidase A2 domain-containing protein</fullName>
    </recommendedName>
</protein>
<dbReference type="PROSITE" id="PS50175">
    <property type="entry name" value="ASP_PROT_RETROV"/>
    <property type="match status" value="1"/>
</dbReference>
<feature type="domain" description="Peptidase A2" evidence="3">
    <location>
        <begin position="12"/>
        <end position="49"/>
    </location>
</feature>
<dbReference type="PROSITE" id="PS00141">
    <property type="entry name" value="ASP_PROTEASE"/>
    <property type="match status" value="1"/>
</dbReference>
<dbReference type="EMBL" id="AVOT02152599">
    <property type="protein sequence ID" value="MBW0593154.1"/>
    <property type="molecule type" value="Genomic_DNA"/>
</dbReference>
<reference evidence="4" key="1">
    <citation type="submission" date="2021-03" db="EMBL/GenBank/DDBJ databases">
        <title>Draft genome sequence of rust myrtle Austropuccinia psidii MF-1, a brazilian biotype.</title>
        <authorList>
            <person name="Quecine M.C."/>
            <person name="Pachon D.M.R."/>
            <person name="Bonatelli M.L."/>
            <person name="Correr F.H."/>
            <person name="Franceschini L.M."/>
            <person name="Leite T.F."/>
            <person name="Margarido G.R.A."/>
            <person name="Almeida C.A."/>
            <person name="Ferrarezi J.A."/>
            <person name="Labate C.A."/>
        </authorList>
    </citation>
    <scope>NUCLEOTIDE SEQUENCE</scope>
    <source>
        <strain evidence="4">MF-1</strain>
    </source>
</reference>
<dbReference type="InterPro" id="IPR001995">
    <property type="entry name" value="Peptidase_A2_cat"/>
</dbReference>
<evidence type="ECO:0000256" key="2">
    <source>
        <dbReference type="ARBA" id="ARBA00022801"/>
    </source>
</evidence>
<dbReference type="InterPro" id="IPR018061">
    <property type="entry name" value="Retropepsins"/>
</dbReference>
<comment type="caution">
    <text evidence="4">The sequence shown here is derived from an EMBL/GenBank/DDBJ whole genome shotgun (WGS) entry which is preliminary data.</text>
</comment>
<dbReference type="OrthoDB" id="5535068at2759"/>
<evidence type="ECO:0000313" key="5">
    <source>
        <dbReference type="Proteomes" id="UP000765509"/>
    </source>
</evidence>
<proteinExistence type="predicted"/>
<sequence>MEIFIGKEEYPINALVDTGAELNIIPEEIAIKASLTTRNINMNLRGIGGHTTLLVALSEFPPIILVLAEETQIHFFVAKGSFHTVLGRPFLADNNIRLEFSHT</sequence>
<evidence type="ECO:0000313" key="4">
    <source>
        <dbReference type="EMBL" id="MBW0593154.1"/>
    </source>
</evidence>
<accession>A0A9Q3L7W6</accession>
<gene>
    <name evidence="4" type="ORF">O181_132869</name>
</gene>
<keyword evidence="5" id="KW-1185">Reference proteome</keyword>
<dbReference type="InterPro" id="IPR021109">
    <property type="entry name" value="Peptidase_aspartic_dom_sf"/>
</dbReference>
<evidence type="ECO:0000259" key="3">
    <source>
        <dbReference type="PROSITE" id="PS50175"/>
    </source>
</evidence>
<keyword evidence="1" id="KW-0645">Protease</keyword>
<dbReference type="GO" id="GO:0006508">
    <property type="term" value="P:proteolysis"/>
    <property type="evidence" value="ECO:0007669"/>
    <property type="project" value="InterPro"/>
</dbReference>
<keyword evidence="1" id="KW-0064">Aspartyl protease</keyword>
<dbReference type="CDD" id="cd00303">
    <property type="entry name" value="retropepsin_like"/>
    <property type="match status" value="1"/>
</dbReference>
<dbReference type="AlphaFoldDB" id="A0A9Q3L7W6"/>